<dbReference type="AlphaFoldDB" id="A0A4R2IFI8"/>
<dbReference type="Proteomes" id="UP000295573">
    <property type="component" value="Unassembled WGS sequence"/>
</dbReference>
<reference evidence="1 2" key="1">
    <citation type="journal article" date="2015" name="Stand. Genomic Sci.">
        <title>Genomic Encyclopedia of Bacterial and Archaeal Type Strains, Phase III: the genomes of soil and plant-associated and newly described type strains.</title>
        <authorList>
            <person name="Whitman W.B."/>
            <person name="Woyke T."/>
            <person name="Klenk H.P."/>
            <person name="Zhou Y."/>
            <person name="Lilburn T.G."/>
            <person name="Beck B.J."/>
            <person name="De Vos P."/>
            <person name="Vandamme P."/>
            <person name="Eisen J.A."/>
            <person name="Garrity G."/>
            <person name="Hugenholtz P."/>
            <person name="Kyrpides N.C."/>
        </authorList>
    </citation>
    <scope>NUCLEOTIDE SEQUENCE [LARGE SCALE GENOMIC DNA]</scope>
    <source>
        <strain evidence="1 2">VKM Ac-2541</strain>
    </source>
</reference>
<evidence type="ECO:0000313" key="1">
    <source>
        <dbReference type="EMBL" id="TCO43454.1"/>
    </source>
</evidence>
<comment type="caution">
    <text evidence="1">The sequence shown here is derived from an EMBL/GenBank/DDBJ whole genome shotgun (WGS) entry which is preliminary data.</text>
</comment>
<accession>A0A4R2IFI8</accession>
<name>A0A4R2IFI8_9ACTN</name>
<dbReference type="EMBL" id="SLWR01000012">
    <property type="protein sequence ID" value="TCO43454.1"/>
    <property type="molecule type" value="Genomic_DNA"/>
</dbReference>
<organism evidence="1 2">
    <name type="scientific">Kribbella antiqua</name>
    <dbReference type="NCBI Taxonomy" id="2512217"/>
    <lineage>
        <taxon>Bacteria</taxon>
        <taxon>Bacillati</taxon>
        <taxon>Actinomycetota</taxon>
        <taxon>Actinomycetes</taxon>
        <taxon>Propionibacteriales</taxon>
        <taxon>Kribbellaceae</taxon>
        <taxon>Kribbella</taxon>
    </lineage>
</organism>
<protein>
    <submittedName>
        <fullName evidence="1">Uncharacterized protein</fullName>
    </submittedName>
</protein>
<sequence>MQPAVPARAYLPSKAEAAFAVAFVRCGRTTGLFAALDKAEPAMQKEIAERHVAEFSGLNPQIEALAAKAAEVLKER</sequence>
<evidence type="ECO:0000313" key="2">
    <source>
        <dbReference type="Proteomes" id="UP000295573"/>
    </source>
</evidence>
<keyword evidence="2" id="KW-1185">Reference proteome</keyword>
<proteinExistence type="predicted"/>
<gene>
    <name evidence="1" type="ORF">EV646_11230</name>
</gene>